<dbReference type="Pfam" id="PF13489">
    <property type="entry name" value="Methyltransf_23"/>
    <property type="match status" value="1"/>
</dbReference>
<feature type="non-terminal residue" evidence="2">
    <location>
        <position position="1"/>
    </location>
</feature>
<evidence type="ECO:0000256" key="1">
    <source>
        <dbReference type="ARBA" id="ARBA00038158"/>
    </source>
</evidence>
<dbReference type="PANTHER" id="PTHR43591">
    <property type="entry name" value="METHYLTRANSFERASE"/>
    <property type="match status" value="1"/>
</dbReference>
<organism evidence="2 3">
    <name type="scientific">Colletotrichum tofieldiae</name>
    <dbReference type="NCBI Taxonomy" id="708197"/>
    <lineage>
        <taxon>Eukaryota</taxon>
        <taxon>Fungi</taxon>
        <taxon>Dikarya</taxon>
        <taxon>Ascomycota</taxon>
        <taxon>Pezizomycotina</taxon>
        <taxon>Sordariomycetes</taxon>
        <taxon>Hypocreomycetidae</taxon>
        <taxon>Glomerellales</taxon>
        <taxon>Glomerellaceae</taxon>
        <taxon>Colletotrichum</taxon>
        <taxon>Colletotrichum spaethianum species complex</taxon>
    </lineage>
</organism>
<proteinExistence type="inferred from homology"/>
<protein>
    <submittedName>
        <fullName evidence="2">Methyltransferase domain-containing protein (UMTA)</fullName>
    </submittedName>
</protein>
<accession>A0A166MHR0</accession>
<dbReference type="EMBL" id="LFIV01000260">
    <property type="protein sequence ID" value="KZL64675.1"/>
    <property type="molecule type" value="Genomic_DNA"/>
</dbReference>
<keyword evidence="2" id="KW-0808">Transferase</keyword>
<keyword evidence="2" id="KW-0489">Methyltransferase</keyword>
<dbReference type="CDD" id="cd02440">
    <property type="entry name" value="AdoMet_MTases"/>
    <property type="match status" value="1"/>
</dbReference>
<dbReference type="SUPFAM" id="SSF53335">
    <property type="entry name" value="S-adenosyl-L-methionine-dependent methyltransferases"/>
    <property type="match status" value="1"/>
</dbReference>
<dbReference type="AlphaFoldDB" id="A0A166MHR0"/>
<name>A0A166MHR0_9PEZI</name>
<evidence type="ECO:0000313" key="2">
    <source>
        <dbReference type="EMBL" id="KZL64675.1"/>
    </source>
</evidence>
<dbReference type="STRING" id="708197.A0A166MHR0"/>
<dbReference type="GO" id="GO:0032259">
    <property type="term" value="P:methylation"/>
    <property type="evidence" value="ECO:0007669"/>
    <property type="project" value="UniProtKB-KW"/>
</dbReference>
<dbReference type="Proteomes" id="UP000076552">
    <property type="component" value="Unassembled WGS sequence"/>
</dbReference>
<dbReference type="PANTHER" id="PTHR43591:SF24">
    <property type="entry name" value="2-METHOXY-6-POLYPRENYL-1,4-BENZOQUINOL METHYLASE, MITOCHONDRIAL"/>
    <property type="match status" value="1"/>
</dbReference>
<comment type="similarity">
    <text evidence="1">Belongs to the methyltransferase superfamily. LaeA methyltransferase family.</text>
</comment>
<reference evidence="2 3" key="1">
    <citation type="submission" date="2015-06" db="EMBL/GenBank/DDBJ databases">
        <title>Survival trade-offs in plant roots during colonization by closely related pathogenic and mutualistic fungi.</title>
        <authorList>
            <person name="Hacquard S."/>
            <person name="Kracher B."/>
            <person name="Hiruma K."/>
            <person name="Weinman A."/>
            <person name="Muench P."/>
            <person name="Garrido Oter R."/>
            <person name="Ver Loren van Themaat E."/>
            <person name="Dallerey J.-F."/>
            <person name="Damm U."/>
            <person name="Henrissat B."/>
            <person name="Lespinet O."/>
            <person name="Thon M."/>
            <person name="Kemen E."/>
            <person name="McHardy A.C."/>
            <person name="Schulze-Lefert P."/>
            <person name="O'Connell R.J."/>
        </authorList>
    </citation>
    <scope>NUCLEOTIDE SEQUENCE [LARGE SCALE GENOMIC DNA]</scope>
    <source>
        <strain evidence="2 3">0861</strain>
    </source>
</reference>
<evidence type="ECO:0000313" key="3">
    <source>
        <dbReference type="Proteomes" id="UP000076552"/>
    </source>
</evidence>
<gene>
    <name evidence="2" type="ORF">CT0861_03144</name>
</gene>
<dbReference type="InterPro" id="IPR029063">
    <property type="entry name" value="SAM-dependent_MTases_sf"/>
</dbReference>
<keyword evidence="3" id="KW-1185">Reference proteome</keyword>
<dbReference type="GO" id="GO:0008168">
    <property type="term" value="F:methyltransferase activity"/>
    <property type="evidence" value="ECO:0007669"/>
    <property type="project" value="UniProtKB-KW"/>
</dbReference>
<comment type="caution">
    <text evidence="2">The sequence shown here is derived from an EMBL/GenBank/DDBJ whole genome shotgun (WGS) entry which is preliminary data.</text>
</comment>
<dbReference type="Gene3D" id="3.40.50.150">
    <property type="entry name" value="Vaccinia Virus protein VP39"/>
    <property type="match status" value="1"/>
</dbReference>
<sequence length="411" mass="46130">LQCLCEVTLFKALVSGPAKTIAISLHPHVLVFFHQPGNQHQSHNMATPVVSEQDVPPPMASMSVSSPPRTHREVEAPVNEDQAPTIEADPELAVADDDNDGDSAIDSASIASSTTSLSESVFDYRRLHGRTYQATKTTEYWAPNDDQQNEGLDIIHNALLMMFDDKLFLAPIEDNPQRVLDVGTGTGIWAIDFADQYPNAEVIGTDISPIQPGWVPANLRFVIDDCLLDWMWPENHFDFIHLRQLYGSIPSWVELYKNAYHHLKPGGWVQNLEINAGVDSDHVDYPPNHTFRDWNRVFDQGGRKTGRSFTVAQGHTMRDNMEEAGFVDVVEMKFKLPIHGWPKDPRLQQAGLLIQLALEESIEGFGTFLLTQVLGWSQPEVMILTAQMRKEVRNKANYGYCETTVVCGRKP</sequence>